<accession>A0A9P6KVD5</accession>
<keyword evidence="4" id="KW-1185">Reference proteome</keyword>
<dbReference type="EMBL" id="WJXW01000002">
    <property type="protein sequence ID" value="KAF9740245.1"/>
    <property type="molecule type" value="Genomic_DNA"/>
</dbReference>
<reference evidence="3" key="1">
    <citation type="journal article" date="2020" name="Mol. Plant Microbe Interact.">
        <title>Genome Sequence of the Biocontrol Agent Coniothyrium minitans strain Conio (IMI 134523).</title>
        <authorList>
            <person name="Patel D."/>
            <person name="Shittu T.A."/>
            <person name="Baroncelli R."/>
            <person name="Muthumeenakshi S."/>
            <person name="Osborne T.H."/>
            <person name="Janganan T.K."/>
            <person name="Sreenivasaprasad S."/>
        </authorList>
    </citation>
    <scope>NUCLEOTIDE SEQUENCE</scope>
    <source>
        <strain evidence="3">Conio</strain>
    </source>
</reference>
<keyword evidence="2" id="KW-1133">Transmembrane helix</keyword>
<protein>
    <submittedName>
        <fullName evidence="3">Uncharacterized protein</fullName>
    </submittedName>
</protein>
<evidence type="ECO:0000313" key="4">
    <source>
        <dbReference type="Proteomes" id="UP000756921"/>
    </source>
</evidence>
<gene>
    <name evidence="3" type="ORF">PMIN01_02880</name>
</gene>
<dbReference type="OrthoDB" id="10429652at2759"/>
<comment type="caution">
    <text evidence="3">The sequence shown here is derived from an EMBL/GenBank/DDBJ whole genome shotgun (WGS) entry which is preliminary data.</text>
</comment>
<keyword evidence="2" id="KW-0812">Transmembrane</keyword>
<name>A0A9P6KVD5_9PLEO</name>
<keyword evidence="2" id="KW-0472">Membrane</keyword>
<feature type="transmembrane region" description="Helical" evidence="2">
    <location>
        <begin position="73"/>
        <end position="95"/>
    </location>
</feature>
<sequence>MACRTEGPSASMETTQNRRTEENTLTSSISHTPPAQSSLTTQYTFIQPYISTSQVSSPTVAPENRDALTTGSWIGICAGVSIGVLLIAGAALFLVMRMRRRKKDASERYRAQSYPLKCILDERRVHTLLDLSMYRGLSTLN</sequence>
<feature type="compositionally biased region" description="Polar residues" evidence="1">
    <location>
        <begin position="27"/>
        <end position="37"/>
    </location>
</feature>
<proteinExistence type="predicted"/>
<dbReference type="AlphaFoldDB" id="A0A9P6KVD5"/>
<dbReference type="Proteomes" id="UP000756921">
    <property type="component" value="Unassembled WGS sequence"/>
</dbReference>
<organism evidence="3 4">
    <name type="scientific">Paraphaeosphaeria minitans</name>
    <dbReference type="NCBI Taxonomy" id="565426"/>
    <lineage>
        <taxon>Eukaryota</taxon>
        <taxon>Fungi</taxon>
        <taxon>Dikarya</taxon>
        <taxon>Ascomycota</taxon>
        <taxon>Pezizomycotina</taxon>
        <taxon>Dothideomycetes</taxon>
        <taxon>Pleosporomycetidae</taxon>
        <taxon>Pleosporales</taxon>
        <taxon>Massarineae</taxon>
        <taxon>Didymosphaeriaceae</taxon>
        <taxon>Paraphaeosphaeria</taxon>
    </lineage>
</organism>
<evidence type="ECO:0000256" key="1">
    <source>
        <dbReference type="SAM" id="MobiDB-lite"/>
    </source>
</evidence>
<evidence type="ECO:0000256" key="2">
    <source>
        <dbReference type="SAM" id="Phobius"/>
    </source>
</evidence>
<evidence type="ECO:0000313" key="3">
    <source>
        <dbReference type="EMBL" id="KAF9740245.1"/>
    </source>
</evidence>
<feature type="region of interest" description="Disordered" evidence="1">
    <location>
        <begin position="1"/>
        <end position="37"/>
    </location>
</feature>